<dbReference type="FunFam" id="3.40.50.300:FF:001425">
    <property type="entry name" value="Dynamin GTPase, putative"/>
    <property type="match status" value="1"/>
</dbReference>
<dbReference type="InterPro" id="IPR030381">
    <property type="entry name" value="G_DYNAMIN_dom"/>
</dbReference>
<dbReference type="PROSITE" id="PS51718">
    <property type="entry name" value="G_DYNAMIN_2"/>
    <property type="match status" value="1"/>
</dbReference>
<dbReference type="GO" id="GO:0000266">
    <property type="term" value="P:mitochondrial fission"/>
    <property type="evidence" value="ECO:0007669"/>
    <property type="project" value="TreeGrafter"/>
</dbReference>
<dbReference type="SUPFAM" id="SSF52540">
    <property type="entry name" value="P-loop containing nucleoside triphosphate hydrolases"/>
    <property type="match status" value="1"/>
</dbReference>
<dbReference type="InterPro" id="IPR001401">
    <property type="entry name" value="Dynamin_GTPase"/>
</dbReference>
<evidence type="ECO:0000256" key="3">
    <source>
        <dbReference type="SAM" id="Coils"/>
    </source>
</evidence>
<dbReference type="InterPro" id="IPR020850">
    <property type="entry name" value="GED_dom"/>
</dbReference>
<organism evidence="7 8">
    <name type="scientific">Lasiodiplodia theobromae</name>
    <dbReference type="NCBI Taxonomy" id="45133"/>
    <lineage>
        <taxon>Eukaryota</taxon>
        <taxon>Fungi</taxon>
        <taxon>Dikarya</taxon>
        <taxon>Ascomycota</taxon>
        <taxon>Pezizomycotina</taxon>
        <taxon>Dothideomycetes</taxon>
        <taxon>Dothideomycetes incertae sedis</taxon>
        <taxon>Botryosphaeriales</taxon>
        <taxon>Botryosphaeriaceae</taxon>
        <taxon>Lasiodiplodia</taxon>
    </lineage>
</organism>
<dbReference type="OrthoDB" id="415706at2759"/>
<comment type="caution">
    <text evidence="7">The sequence shown here is derived from an EMBL/GenBank/DDBJ whole genome shotgun (WGS) entry which is preliminary data.</text>
</comment>
<dbReference type="GO" id="GO:0006897">
    <property type="term" value="P:endocytosis"/>
    <property type="evidence" value="ECO:0007669"/>
    <property type="project" value="TreeGrafter"/>
</dbReference>
<protein>
    <submittedName>
        <fullName evidence="7">Dynamin-B</fullName>
    </submittedName>
</protein>
<dbReference type="GO" id="GO:0008017">
    <property type="term" value="F:microtubule binding"/>
    <property type="evidence" value="ECO:0007669"/>
    <property type="project" value="TreeGrafter"/>
</dbReference>
<dbReference type="InterPro" id="IPR045063">
    <property type="entry name" value="Dynamin_N"/>
</dbReference>
<feature type="coiled-coil region" evidence="3">
    <location>
        <begin position="372"/>
        <end position="403"/>
    </location>
</feature>
<dbReference type="InterPro" id="IPR022812">
    <property type="entry name" value="Dynamin"/>
</dbReference>
<dbReference type="PROSITE" id="PS51388">
    <property type="entry name" value="GED"/>
    <property type="match status" value="1"/>
</dbReference>
<dbReference type="PANTHER" id="PTHR11566:SF66">
    <property type="entry name" value="INTERFERON-INDUCED GTP-BINDING PROTEIN MX"/>
    <property type="match status" value="1"/>
</dbReference>
<feature type="domain" description="GED" evidence="5">
    <location>
        <begin position="679"/>
        <end position="771"/>
    </location>
</feature>
<dbReference type="CDD" id="cd08771">
    <property type="entry name" value="DLP_1"/>
    <property type="match status" value="1"/>
</dbReference>
<dbReference type="AlphaFoldDB" id="A0A5N5DDF2"/>
<dbReference type="GO" id="GO:0003924">
    <property type="term" value="F:GTPase activity"/>
    <property type="evidence" value="ECO:0007669"/>
    <property type="project" value="InterPro"/>
</dbReference>
<dbReference type="SMART" id="SM00053">
    <property type="entry name" value="DYNc"/>
    <property type="match status" value="1"/>
</dbReference>
<dbReference type="GO" id="GO:0048312">
    <property type="term" value="P:intracellular distribution of mitochondria"/>
    <property type="evidence" value="ECO:0007669"/>
    <property type="project" value="TreeGrafter"/>
</dbReference>
<accession>A0A5N5DDF2</accession>
<dbReference type="EMBL" id="VCHE01000035">
    <property type="protein sequence ID" value="KAB2575182.1"/>
    <property type="molecule type" value="Genomic_DNA"/>
</dbReference>
<evidence type="ECO:0000259" key="6">
    <source>
        <dbReference type="PROSITE" id="PS51718"/>
    </source>
</evidence>
<dbReference type="InterPro" id="IPR000375">
    <property type="entry name" value="Dynamin_stalk"/>
</dbReference>
<dbReference type="GO" id="GO:0016559">
    <property type="term" value="P:peroxisome fission"/>
    <property type="evidence" value="ECO:0007669"/>
    <property type="project" value="TreeGrafter"/>
</dbReference>
<dbReference type="GO" id="GO:0016020">
    <property type="term" value="C:membrane"/>
    <property type="evidence" value="ECO:0007669"/>
    <property type="project" value="TreeGrafter"/>
</dbReference>
<feature type="domain" description="Dynamin-type G" evidence="6">
    <location>
        <begin position="90"/>
        <end position="380"/>
    </location>
</feature>
<dbReference type="Gene3D" id="3.40.50.300">
    <property type="entry name" value="P-loop containing nucleotide triphosphate hydrolases"/>
    <property type="match status" value="1"/>
</dbReference>
<keyword evidence="1" id="KW-0547">Nucleotide-binding</keyword>
<name>A0A5N5DDF2_9PEZI</name>
<reference evidence="7 8" key="1">
    <citation type="journal article" date="2019" name="Sci. Rep.">
        <title>A multi-omics analysis of the grapevine pathogen Lasiodiplodia theobromae reveals that temperature affects the expression of virulence- and pathogenicity-related genes.</title>
        <authorList>
            <person name="Felix C."/>
            <person name="Meneses R."/>
            <person name="Goncalves M.F.M."/>
            <person name="Tilleman L."/>
            <person name="Duarte A.S."/>
            <person name="Jorrin-Novo J.V."/>
            <person name="Van de Peer Y."/>
            <person name="Deforce D."/>
            <person name="Van Nieuwerburgh F."/>
            <person name="Esteves A.C."/>
            <person name="Alves A."/>
        </authorList>
    </citation>
    <scope>NUCLEOTIDE SEQUENCE [LARGE SCALE GENOMIC DNA]</scope>
    <source>
        <strain evidence="7 8">LA-SOL3</strain>
    </source>
</reference>
<evidence type="ECO:0000313" key="7">
    <source>
        <dbReference type="EMBL" id="KAB2575182.1"/>
    </source>
</evidence>
<gene>
    <name evidence="7" type="primary">dymB_0</name>
    <name evidence="7" type="ORF">DBV05_g6120</name>
</gene>
<dbReference type="Proteomes" id="UP000325902">
    <property type="component" value="Unassembled WGS sequence"/>
</dbReference>
<sequence length="771" mass="85612">MAGFGSKKATRAAATSPPVTPDASSDTTVGSRKRMISEGSYDPAPETKKPYATSSSDGYVPAKLDSLQNGNMRSLLDVIDKLRSVGLNDVLSLPALVVCGDQSSGKSSVLEAITQIPFPRNAMLCTRFATEIILRREAKRSITASIVFSDGRAPIRSTTTDFSKLPEFIREAKEHIEHDTFGSDSVPGSGNAPGLKAFFSEMLSITVSGPDMPPLSLVDLPGLIHSETQTHSKNDVDFINVLISKYISNPRSIILAVVSAKHDYANQVILQKARTVDPKGARTLGVITKPDCLEEDSAEEESWISLAQNKDINFELGWHMLRNRAQNETLSSFDERDSMEKEFFAGRAVYRTMDKNTLGIGPLRERLSRLLFAHLKNEIPKLNKELEEELDKTSKLLAALGDQRGTVWDTRTFLMKSSMKYNALLTDALSGNYNDDFFRSTPSISAKLRANIQTNNSYFAKVMLVFGAKYKFKDVPSEILDIIGKEKDIRLDENAKSVIYAKGLQKVKTRSQAVGWVCAKMKTSRGEELPGSVNATLLKELYWEQTANWEALTLTYVASMANHIRDFLEKLIQYVMPADVAERVLKLKILPSLACQKDNAIAELSRMINDNSRAPMTYNHYYTDTIQKLRHQKLMTKVKRIVNSMGPTTIGPGTGNGTALFLNTLDQELVEPDMDKFTAEEALDCLMALYKDKLKNYVAAVTETVIERHLVAPLRDSPISPVALARLSDDEVRVLAGEPEHIRNERSRLSAMKSSLEVGKEAFQSALLQFD</sequence>
<dbReference type="Pfam" id="PF00350">
    <property type="entry name" value="Dynamin_N"/>
    <property type="match status" value="1"/>
</dbReference>
<evidence type="ECO:0000259" key="5">
    <source>
        <dbReference type="PROSITE" id="PS51388"/>
    </source>
</evidence>
<evidence type="ECO:0000313" key="8">
    <source>
        <dbReference type="Proteomes" id="UP000325902"/>
    </source>
</evidence>
<dbReference type="GO" id="GO:0005874">
    <property type="term" value="C:microtubule"/>
    <property type="evidence" value="ECO:0007669"/>
    <property type="project" value="TreeGrafter"/>
</dbReference>
<keyword evidence="8" id="KW-1185">Reference proteome</keyword>
<dbReference type="GO" id="GO:0005525">
    <property type="term" value="F:GTP binding"/>
    <property type="evidence" value="ECO:0007669"/>
    <property type="project" value="InterPro"/>
</dbReference>
<dbReference type="PRINTS" id="PR00195">
    <property type="entry name" value="DYNAMIN"/>
</dbReference>
<evidence type="ECO:0000256" key="1">
    <source>
        <dbReference type="ARBA" id="ARBA00022741"/>
    </source>
</evidence>
<evidence type="ECO:0000256" key="2">
    <source>
        <dbReference type="ARBA" id="ARBA00023134"/>
    </source>
</evidence>
<keyword evidence="3" id="KW-0175">Coiled coil</keyword>
<dbReference type="InterPro" id="IPR027417">
    <property type="entry name" value="P-loop_NTPase"/>
</dbReference>
<feature type="region of interest" description="Disordered" evidence="4">
    <location>
        <begin position="1"/>
        <end position="56"/>
    </location>
</feature>
<dbReference type="PANTHER" id="PTHR11566">
    <property type="entry name" value="DYNAMIN"/>
    <property type="match status" value="1"/>
</dbReference>
<proteinExistence type="predicted"/>
<evidence type="ECO:0000256" key="4">
    <source>
        <dbReference type="SAM" id="MobiDB-lite"/>
    </source>
</evidence>
<dbReference type="GO" id="GO:0005739">
    <property type="term" value="C:mitochondrion"/>
    <property type="evidence" value="ECO:0007669"/>
    <property type="project" value="TreeGrafter"/>
</dbReference>
<keyword evidence="2" id="KW-0342">GTP-binding</keyword>
<dbReference type="Pfam" id="PF01031">
    <property type="entry name" value="Dynamin_M"/>
    <property type="match status" value="1"/>
</dbReference>